<gene>
    <name evidence="1" type="ORF">ECE50_001790</name>
</gene>
<dbReference type="Pfam" id="PF05593">
    <property type="entry name" value="RHS_repeat"/>
    <property type="match status" value="1"/>
</dbReference>
<accession>A0A9Q5CVC9</accession>
<sequence>MNSFAQADQKSDLPVFVPPSPNAAALGKYGDIPVGLYTGIPNISIPLHSINVGKFSMPLSLSYHSSGLKVEELASNVGLGWSMNAGGVITRTVQGKPDESSMGYWKYGNLDPRTQTSFNVLLFCNGIYDTQPDMFYFNFCGRSGKFVIDMTPEHKAHIIPFQDLLIEHDPTLKTFQVTDENGVKYIFDQSESTMVEPGGQSVYNYKSSWYLSKIITQSGTIELKYDPTEDLTTVEQASAVDYIRDAGNIGRCTPLERSSSTTVITTGGKVLTGITTPLENVRFFSSRNRRDITMASKLDSVVVSDYNGQVKKRYRLAYSYFGNNIDVFRLKLDTVAQLSVKNNSALPYILEYYTPDKVPAVKSYSQDYWGFYNGKYNANLLPEVDPRIWGTGFDASGADREPDPQEALSGMLGKIRYPTGGTSAFIYEGNDYGYNQSAPLNERAVLNLTAATSASAISKRNTRPFKIEYNQSVIAFTSGDYSGPASPEDGPSVYLSKINNDSSRTVIFSRVMIKSNAKTLLELDAGDYEITAAVDGPGQKCGITINYTAFRNVGDGKDSVKSLPACGLRIKRIINSDSVTNIHTVKEFIYKDLEDAMRSSGNRVSAYKFVEWKETHSRDCKFVQRTSYSTNYLGATQGSPIGYSQVTERITGTTNGTKTSYFTKSSNTDAQLYAIGPPNSEGLSNVRLNGRTAKAVTDMDIYRGYLSVEKYFDSNNKLVKEMATGYNFGSGPGNPNYYELNVKQPFSFYVCGKFCGNCDPTAPPGSLPCDGWTLNNYSFAESRIICPWVYKLWTMETTYGPAPADFIQKRDTFYYDNPQHGLPTRIVTTSSTGDTLLTLTRYPQDSIPELEPSAMAARYKLAQLHFSATPLKQASYRNNRLLRETYTNYKIWPSSLILPENVAAHDLNYPLEKRLVFSAYDTLGNTLQQSKHNDVQEVYLWGYKGQYPVARIVGSDYNTVVSKINTAILDNPSGDQVVRDEINKLRNAFKGTEVLVSTFTYSPLTGVTSETDPAGKVTYYEYDDFGRLSVIRDTNGKILKLISYNYQVPPAQ</sequence>
<dbReference type="Proteomes" id="UP000281028">
    <property type="component" value="Unassembled WGS sequence"/>
</dbReference>
<protein>
    <submittedName>
        <fullName evidence="1">RHS repeat protein</fullName>
    </submittedName>
</protein>
<dbReference type="Gene3D" id="2.180.10.10">
    <property type="entry name" value="RHS repeat-associated core"/>
    <property type="match status" value="1"/>
</dbReference>
<dbReference type="OrthoDB" id="680656at2"/>
<dbReference type="AlphaFoldDB" id="A0A9Q5CVC9"/>
<dbReference type="EMBL" id="RIAR02000001">
    <property type="protein sequence ID" value="NSL85543.1"/>
    <property type="molecule type" value="Genomic_DNA"/>
</dbReference>
<organism evidence="1 2">
    <name type="scientific">Chitinophaga solisilvae</name>
    <dbReference type="NCBI Taxonomy" id="1233460"/>
    <lineage>
        <taxon>Bacteria</taxon>
        <taxon>Pseudomonadati</taxon>
        <taxon>Bacteroidota</taxon>
        <taxon>Chitinophagia</taxon>
        <taxon>Chitinophagales</taxon>
        <taxon>Chitinophagaceae</taxon>
        <taxon>Chitinophaga</taxon>
    </lineage>
</organism>
<evidence type="ECO:0000313" key="2">
    <source>
        <dbReference type="Proteomes" id="UP000281028"/>
    </source>
</evidence>
<name>A0A9Q5CVC9_9BACT</name>
<dbReference type="NCBIfam" id="TIGR01643">
    <property type="entry name" value="YD_repeat_2x"/>
    <property type="match status" value="1"/>
</dbReference>
<reference evidence="1" key="1">
    <citation type="submission" date="2020-05" db="EMBL/GenBank/DDBJ databases">
        <title>Chitinophaga laudate sp. nov., isolated from a tropical peat swamp.</title>
        <authorList>
            <person name="Goh C.B.S."/>
            <person name="Lee M.S."/>
            <person name="Parimannan S."/>
            <person name="Pasbakhsh P."/>
            <person name="Yule C.M."/>
            <person name="Rajandas H."/>
            <person name="Loke S."/>
            <person name="Croft L."/>
            <person name="Tan J.B.L."/>
        </authorList>
    </citation>
    <scope>NUCLEOTIDE SEQUENCE</scope>
    <source>
        <strain evidence="1">Mgbs1</strain>
    </source>
</reference>
<comment type="caution">
    <text evidence="1">The sequence shown here is derived from an EMBL/GenBank/DDBJ whole genome shotgun (WGS) entry which is preliminary data.</text>
</comment>
<proteinExistence type="predicted"/>
<dbReference type="InterPro" id="IPR006530">
    <property type="entry name" value="YD"/>
</dbReference>
<evidence type="ECO:0000313" key="1">
    <source>
        <dbReference type="EMBL" id="NSL85543.1"/>
    </source>
</evidence>
<keyword evidence="2" id="KW-1185">Reference proteome</keyword>
<dbReference type="InterPro" id="IPR031325">
    <property type="entry name" value="RHS_repeat"/>
</dbReference>